<dbReference type="InterPro" id="IPR021969">
    <property type="entry name" value="DUF3579"/>
</dbReference>
<evidence type="ECO:0000313" key="1">
    <source>
        <dbReference type="EMBL" id="MEO1767987.1"/>
    </source>
</evidence>
<keyword evidence="2" id="KW-1185">Reference proteome</keyword>
<accession>A0ABV0EH49</accession>
<dbReference type="Proteomes" id="UP001482231">
    <property type="component" value="Unassembled WGS sequence"/>
</dbReference>
<comment type="caution">
    <text evidence="1">The sequence shown here is derived from an EMBL/GenBank/DDBJ whole genome shotgun (WGS) entry which is preliminary data.</text>
</comment>
<name>A0ABV0EH49_9BURK</name>
<dbReference type="RefSeq" id="WP_347309099.1">
    <property type="nucleotide sequence ID" value="NZ_JBAJEX010000015.1"/>
</dbReference>
<protein>
    <submittedName>
        <fullName evidence="1">DUF3579 domain-containing protein</fullName>
    </submittedName>
</protein>
<dbReference type="EMBL" id="JBAJEX010000015">
    <property type="protein sequence ID" value="MEO1767987.1"/>
    <property type="molecule type" value="Genomic_DNA"/>
</dbReference>
<gene>
    <name evidence="1" type="ORF">V6E02_12285</name>
</gene>
<sequence length="105" mass="11252">MKISTNDLIIKGVTTSGRKFRPSDWAERLAGALGAFGDDNRVSYSPYVRPVTLEGVGCVVVSRALKEVDPRAYEFLMGFARDNDLTVIDGAVWVTTRGAEAAAGG</sequence>
<organism evidence="1 2">
    <name type="scientific">Thiobacter aerophilum</name>
    <dbReference type="NCBI Taxonomy" id="3121275"/>
    <lineage>
        <taxon>Bacteria</taxon>
        <taxon>Pseudomonadati</taxon>
        <taxon>Pseudomonadota</taxon>
        <taxon>Betaproteobacteria</taxon>
        <taxon>Burkholderiales</taxon>
        <taxon>Thiobacteraceae</taxon>
        <taxon>Thiobacter</taxon>
    </lineage>
</organism>
<evidence type="ECO:0000313" key="2">
    <source>
        <dbReference type="Proteomes" id="UP001482231"/>
    </source>
</evidence>
<proteinExistence type="predicted"/>
<reference evidence="1 2" key="1">
    <citation type="submission" date="2024-02" db="EMBL/GenBank/DDBJ databases">
        <title>New thermophilic sulfur-oxidizing bacteria from a hot springs of the Uzon caldera (Kamchatka, Russia).</title>
        <authorList>
            <person name="Dukat A.M."/>
            <person name="Elcheninov A.G."/>
            <person name="Frolov E.N."/>
        </authorList>
    </citation>
    <scope>NUCLEOTIDE SEQUENCE [LARGE SCALE GENOMIC DNA]</scope>
    <source>
        <strain evidence="1 2">AK1</strain>
    </source>
</reference>
<dbReference type="Gene3D" id="3.30.70.2340">
    <property type="entry name" value="Uncharacterised protein PF12112 family, DUF3579"/>
    <property type="match status" value="1"/>
</dbReference>
<dbReference type="Pfam" id="PF12112">
    <property type="entry name" value="DUF3579"/>
    <property type="match status" value="1"/>
</dbReference>